<proteinExistence type="predicted"/>
<dbReference type="GO" id="GO:0009103">
    <property type="term" value="P:lipopolysaccharide biosynthetic process"/>
    <property type="evidence" value="ECO:0007669"/>
    <property type="project" value="TreeGrafter"/>
</dbReference>
<dbReference type="eggNOG" id="COG0438">
    <property type="taxonomic scope" value="Bacteria"/>
</dbReference>
<evidence type="ECO:0000259" key="2">
    <source>
        <dbReference type="Pfam" id="PF00534"/>
    </source>
</evidence>
<organism evidence="4 5">
    <name type="scientific">Prochlorococcus marinus str. SB</name>
    <dbReference type="NCBI Taxonomy" id="59926"/>
    <lineage>
        <taxon>Bacteria</taxon>
        <taxon>Bacillati</taxon>
        <taxon>Cyanobacteriota</taxon>
        <taxon>Cyanophyceae</taxon>
        <taxon>Synechococcales</taxon>
        <taxon>Prochlorococcaceae</taxon>
        <taxon>Prochlorococcus</taxon>
    </lineage>
</organism>
<dbReference type="Pfam" id="PF00534">
    <property type="entry name" value="Glycos_transf_1"/>
    <property type="match status" value="1"/>
</dbReference>
<dbReference type="Pfam" id="PF13439">
    <property type="entry name" value="Glyco_transf_4"/>
    <property type="match status" value="1"/>
</dbReference>
<dbReference type="InterPro" id="IPR001296">
    <property type="entry name" value="Glyco_trans_1"/>
</dbReference>
<dbReference type="EMBL" id="JNAS01000002">
    <property type="protein sequence ID" value="KGG09047.1"/>
    <property type="molecule type" value="Genomic_DNA"/>
</dbReference>
<evidence type="ECO:0000259" key="3">
    <source>
        <dbReference type="Pfam" id="PF13439"/>
    </source>
</evidence>
<dbReference type="PANTHER" id="PTHR46401">
    <property type="entry name" value="GLYCOSYLTRANSFERASE WBBK-RELATED"/>
    <property type="match status" value="1"/>
</dbReference>
<evidence type="ECO:0000313" key="5">
    <source>
        <dbReference type="Proteomes" id="UP000030345"/>
    </source>
</evidence>
<keyword evidence="1 4" id="KW-0808">Transferase</keyword>
<dbReference type="Proteomes" id="UP000030345">
    <property type="component" value="Unassembled WGS sequence"/>
</dbReference>
<sequence>MFITPCFEPAWSAGGVVTSTKNLCIELARQGSKITIYTTNFDGNKGCTDVDLKRLISKDGINIMYFKNSILNRKAFYSSDLIEQLEISISEFDIVNISACWQLTGYIASRVCKKNSIPYIITPHSSLMADSLRLVGNKLVKIFFYYTFLKNSIKNATKIHYLSEGEKIESDKIKKWDSFVISNGTTSCFSYKDPKRKIEIENFKSNYKLLNDELILLYLGRIHPKKNLDITVKTLALLIKKKLKVKLLIVGNIEDSEYATRVKILIKKFNLNSNIIWLEGVPHHNVYFYYNLADILILNSSTEGVSMSVIEALSERLPILGSYGLANFREIIAYRAGIICELDPPSIAKKLEEYILNRELLQELSVNSIKLFKDLYEIKNVAKKTIIMYQQIKKNYL</sequence>
<evidence type="ECO:0000313" key="4">
    <source>
        <dbReference type="EMBL" id="KGG09047.1"/>
    </source>
</evidence>
<dbReference type="Gene3D" id="3.40.50.2000">
    <property type="entry name" value="Glycogen Phosphorylase B"/>
    <property type="match status" value="2"/>
</dbReference>
<dbReference type="SUPFAM" id="SSF53756">
    <property type="entry name" value="UDP-Glycosyltransferase/glycogen phosphorylase"/>
    <property type="match status" value="1"/>
</dbReference>
<dbReference type="GO" id="GO:0016757">
    <property type="term" value="F:glycosyltransferase activity"/>
    <property type="evidence" value="ECO:0007669"/>
    <property type="project" value="InterPro"/>
</dbReference>
<dbReference type="InterPro" id="IPR028098">
    <property type="entry name" value="Glyco_trans_4-like_N"/>
</dbReference>
<protein>
    <submittedName>
        <fullName evidence="4">Putative glycosyltransferase</fullName>
    </submittedName>
</protein>
<reference evidence="5" key="1">
    <citation type="journal article" date="2014" name="Sci. Data">
        <title>Genomes of diverse isolates of the marine cyanobacterium Prochlorococcus.</title>
        <authorList>
            <person name="Biller S."/>
            <person name="Berube P."/>
            <person name="Thompson J."/>
            <person name="Kelly L."/>
            <person name="Roggensack S."/>
            <person name="Awad L."/>
            <person name="Roache-Johnson K."/>
            <person name="Ding H."/>
            <person name="Giovannoni S.J."/>
            <person name="Moore L.R."/>
            <person name="Chisholm S.W."/>
        </authorList>
    </citation>
    <scope>NUCLEOTIDE SEQUENCE [LARGE SCALE GENOMIC DNA]</scope>
    <source>
        <strain evidence="5">SB</strain>
    </source>
</reference>
<comment type="caution">
    <text evidence="4">The sequence shown here is derived from an EMBL/GenBank/DDBJ whole genome shotgun (WGS) entry which is preliminary data.</text>
</comment>
<gene>
    <name evidence="4" type="ORF">EV02_1725</name>
</gene>
<name>A0A0A2B7F9_PROMR</name>
<feature type="domain" description="Glycosyltransferase subfamily 4-like N-terminal" evidence="3">
    <location>
        <begin position="14"/>
        <end position="184"/>
    </location>
</feature>
<dbReference type="STRING" id="59926.EV02_1725"/>
<feature type="domain" description="Glycosyl transferase family 1" evidence="2">
    <location>
        <begin position="201"/>
        <end position="368"/>
    </location>
</feature>
<evidence type="ECO:0000256" key="1">
    <source>
        <dbReference type="ARBA" id="ARBA00022679"/>
    </source>
</evidence>
<dbReference type="PANTHER" id="PTHR46401:SF2">
    <property type="entry name" value="GLYCOSYLTRANSFERASE WBBK-RELATED"/>
    <property type="match status" value="1"/>
</dbReference>
<accession>A0A0A2B7F9</accession>
<dbReference type="AlphaFoldDB" id="A0A0A2B7F9"/>